<dbReference type="Gramene" id="Kaladp0038s0046.1.v1.1">
    <property type="protein sequence ID" value="Kaladp0038s0046.1.v1.1"/>
    <property type="gene ID" value="Kaladp0038s0046.v1.1"/>
</dbReference>
<feature type="transmembrane region" description="Helical" evidence="11">
    <location>
        <begin position="843"/>
        <end position="863"/>
    </location>
</feature>
<feature type="domain" description="GPI ethanolamine phosphate transferase 2 C-terminal" evidence="12">
    <location>
        <begin position="524"/>
        <end position="951"/>
    </location>
</feature>
<dbReference type="InterPro" id="IPR002591">
    <property type="entry name" value="Phosphodiest/P_Trfase"/>
</dbReference>
<dbReference type="GO" id="GO:0006506">
    <property type="term" value="P:GPI anchor biosynthetic process"/>
    <property type="evidence" value="ECO:0007669"/>
    <property type="project" value="UniProtKB-UniPathway"/>
</dbReference>
<feature type="transmembrane region" description="Helical" evidence="11">
    <location>
        <begin position="927"/>
        <end position="952"/>
    </location>
</feature>
<evidence type="ECO:0000256" key="10">
    <source>
        <dbReference type="ARBA" id="ARBA00023180"/>
    </source>
</evidence>
<feature type="transmembrane region" description="Helical" evidence="11">
    <location>
        <begin position="746"/>
        <end position="764"/>
    </location>
</feature>
<protein>
    <recommendedName>
        <fullName evidence="12">GPI ethanolamine phosphate transferase 2 C-terminal domain-containing protein</fullName>
    </recommendedName>
</protein>
<feature type="transmembrane region" description="Helical" evidence="11">
    <location>
        <begin position="578"/>
        <end position="598"/>
    </location>
</feature>
<evidence type="ECO:0000256" key="2">
    <source>
        <dbReference type="ARBA" id="ARBA00004687"/>
    </source>
</evidence>
<dbReference type="PANTHER" id="PTHR23072:SF0">
    <property type="entry name" value="GPI ETHANOLAMINE PHOSPHATE TRANSFERASE 2"/>
    <property type="match status" value="1"/>
</dbReference>
<evidence type="ECO:0000256" key="7">
    <source>
        <dbReference type="ARBA" id="ARBA00022824"/>
    </source>
</evidence>
<keyword evidence="5" id="KW-0808">Transferase</keyword>
<dbReference type="Proteomes" id="UP000594263">
    <property type="component" value="Unplaced"/>
</dbReference>
<keyword evidence="8 11" id="KW-1133">Transmembrane helix</keyword>
<dbReference type="AlphaFoldDB" id="A0A7N0TJ25"/>
<feature type="transmembrane region" description="Helical" evidence="11">
    <location>
        <begin position="694"/>
        <end position="714"/>
    </location>
</feature>
<feature type="transmembrane region" description="Helical" evidence="11">
    <location>
        <begin position="12"/>
        <end position="33"/>
    </location>
</feature>
<feature type="transmembrane region" description="Helical" evidence="11">
    <location>
        <begin position="625"/>
        <end position="647"/>
    </location>
</feature>
<evidence type="ECO:0000256" key="5">
    <source>
        <dbReference type="ARBA" id="ARBA00022679"/>
    </source>
</evidence>
<keyword evidence="4" id="KW-0337">GPI-anchor biosynthesis</keyword>
<dbReference type="Gene3D" id="3.40.720.10">
    <property type="entry name" value="Alkaline Phosphatase, subunit A"/>
    <property type="match status" value="1"/>
</dbReference>
<feature type="transmembrane region" description="Helical" evidence="11">
    <location>
        <begin position="883"/>
        <end position="906"/>
    </location>
</feature>
<dbReference type="InterPro" id="IPR017850">
    <property type="entry name" value="Alkaline_phosphatase_core_sf"/>
</dbReference>
<comment type="similarity">
    <text evidence="3">Belongs to the PIGG/PIGN/PIGO family. PIGG subfamily.</text>
</comment>
<dbReference type="PANTHER" id="PTHR23072">
    <property type="entry name" value="PHOSPHATIDYLINOSITOL GLYCAN-RELATED"/>
    <property type="match status" value="1"/>
</dbReference>
<sequence length="966" mass="106787">MSSSLSCARLTAVTVAAVVIQITGLALFVFGFFPVKPTLSGVSGVESFHPPWDAADDGFISPSFSADELKSLYQDLSDVPAQFDRLILMVIDGLPAEFVLGKNGQPPPQEFVEAMPYTQSLMWTGEAIGYHAVASPPTVTMPRLKALVSGAIGGFLDVAFNFNTQAFLDDNILGQLLRVGFKMLMFGDETWLKLFPESFARCDGVSSFYVKDTVQVDLNVSRHLDEELYKEDWDAMILHYLGLDHIGHIGGRNSDLMIPKLREMDQIIKTIHLSTQEFEVNDHKRTLMLVVSDHGMTYSGNHGGSSFEETDTLALFVGPKSSGTRYGSATSSINQVDIPPTLALLFGVPIPKNNVGIVIADVLKSLSGGQQLRALELNSWQLLRLLQAQLPGLSCGNSLCVEYSDYQATQTGKSSVDADAVFCSSYCKAHLLHRSWKSKKVTWSATSEDFTVTQLAYYEFIRTASDWLSHKASDKCAVCLTFGVAAMLVSCLIVFHLLFKLCRHITFGATRCQGEKIHWHLDDYFSLAVILALVASMGSSSMVEEEQYIWHFFTSSMSLVLLRSAAQQLPANTFTEHSSIIFRQFSSIILLLVFGRILRGWHQGGVNWTYLPDISKWLEQAGDSYIHNIQLASGFLAISLSISALFLLRKRRKFVLLIGLIYIASALLVMSHLIEHTANKLAATGYGATLMAQIIYTIISISTAGIVLLVPWLMPIQISGSYSTASNSKLHEKPPKCSLLGLRDSIYITGWAYISFWCLLQLVLQQAINSFPMLLVFMQILASLLYYSTSKSRHKPWVEIATLYYLGMTGHFSLGNSNTLATIDVAGAFIGISEHSTLLSGTLMFMITYASPFTVLFSLVMYISVKNGSLDLDGAQSASNENVLMEMLCFPCLVPLGLNSVVLTAYTIVLLAMRNHLFIWSVFSPKYLYVCATTICIYLGIFIVAATTVYIYSVINFRTKKLSRSQ</sequence>
<feature type="transmembrane region" description="Helical" evidence="11">
    <location>
        <begin position="654"/>
        <end position="674"/>
    </location>
</feature>
<dbReference type="Pfam" id="PF01663">
    <property type="entry name" value="Phosphodiest"/>
    <property type="match status" value="1"/>
</dbReference>
<evidence type="ECO:0000256" key="6">
    <source>
        <dbReference type="ARBA" id="ARBA00022692"/>
    </source>
</evidence>
<dbReference type="Pfam" id="PF19316">
    <property type="entry name" value="PIGO_PIGG"/>
    <property type="match status" value="1"/>
</dbReference>
<keyword evidence="6 11" id="KW-0812">Transmembrane</keyword>
<dbReference type="InterPro" id="IPR045687">
    <property type="entry name" value="PIGG/GPI7_C"/>
</dbReference>
<feature type="transmembrane region" description="Helical" evidence="11">
    <location>
        <begin position="548"/>
        <end position="566"/>
    </location>
</feature>
<comment type="pathway">
    <text evidence="2">Glycolipid biosynthesis; glycosylphosphatidylinositol-anchor biosynthesis.</text>
</comment>
<feature type="transmembrane region" description="Helical" evidence="11">
    <location>
        <begin position="480"/>
        <end position="502"/>
    </location>
</feature>
<keyword evidence="10" id="KW-0325">Glycoprotein</keyword>
<comment type="subcellular location">
    <subcellularLocation>
        <location evidence="1">Endoplasmic reticulum membrane</location>
        <topology evidence="1">Multi-pass membrane protein</topology>
    </subcellularLocation>
</comment>
<evidence type="ECO:0000259" key="12">
    <source>
        <dbReference type="Pfam" id="PF19316"/>
    </source>
</evidence>
<proteinExistence type="inferred from homology"/>
<evidence type="ECO:0000256" key="3">
    <source>
        <dbReference type="ARBA" id="ARBA00005315"/>
    </source>
</evidence>
<evidence type="ECO:0000256" key="11">
    <source>
        <dbReference type="SAM" id="Phobius"/>
    </source>
</evidence>
<keyword evidence="7" id="KW-0256">Endoplasmic reticulum</keyword>
<evidence type="ECO:0000313" key="13">
    <source>
        <dbReference type="EnsemblPlants" id="Kaladp0038s0046.1.v1.1"/>
    </source>
</evidence>
<evidence type="ECO:0000313" key="14">
    <source>
        <dbReference type="Proteomes" id="UP000594263"/>
    </source>
</evidence>
<keyword evidence="14" id="KW-1185">Reference proteome</keyword>
<reference evidence="13" key="1">
    <citation type="submission" date="2021-01" db="UniProtKB">
        <authorList>
            <consortium name="EnsemblPlants"/>
        </authorList>
    </citation>
    <scope>IDENTIFICATION</scope>
</reference>
<feature type="transmembrane region" description="Helical" evidence="11">
    <location>
        <begin position="523"/>
        <end position="542"/>
    </location>
</feature>
<dbReference type="InterPro" id="IPR037674">
    <property type="entry name" value="PIG-G_N"/>
</dbReference>
<dbReference type="GO" id="GO:0051267">
    <property type="term" value="F:CP2 mannose-ethanolamine phosphotransferase activity"/>
    <property type="evidence" value="ECO:0007669"/>
    <property type="project" value="TreeGrafter"/>
</dbReference>
<accession>A0A7N0TJ25</accession>
<name>A0A7N0TJ25_KALFE</name>
<evidence type="ECO:0000256" key="8">
    <source>
        <dbReference type="ARBA" id="ARBA00022989"/>
    </source>
</evidence>
<evidence type="ECO:0000256" key="4">
    <source>
        <dbReference type="ARBA" id="ARBA00022502"/>
    </source>
</evidence>
<dbReference type="OMA" id="RVKFGHD"/>
<organism evidence="13 14">
    <name type="scientific">Kalanchoe fedtschenkoi</name>
    <name type="common">Lavender scallops</name>
    <name type="synonym">South American air plant</name>
    <dbReference type="NCBI Taxonomy" id="63787"/>
    <lineage>
        <taxon>Eukaryota</taxon>
        <taxon>Viridiplantae</taxon>
        <taxon>Streptophyta</taxon>
        <taxon>Embryophyta</taxon>
        <taxon>Tracheophyta</taxon>
        <taxon>Spermatophyta</taxon>
        <taxon>Magnoliopsida</taxon>
        <taxon>eudicotyledons</taxon>
        <taxon>Gunneridae</taxon>
        <taxon>Pentapetalae</taxon>
        <taxon>Saxifragales</taxon>
        <taxon>Crassulaceae</taxon>
        <taxon>Kalanchoe</taxon>
    </lineage>
</organism>
<dbReference type="SUPFAM" id="SSF53649">
    <property type="entry name" value="Alkaline phosphatase-like"/>
    <property type="match status" value="1"/>
</dbReference>
<keyword evidence="9 11" id="KW-0472">Membrane</keyword>
<feature type="transmembrane region" description="Helical" evidence="11">
    <location>
        <begin position="770"/>
        <end position="787"/>
    </location>
</feature>
<dbReference type="FunFam" id="3.40.720.10:FF:000078">
    <property type="entry name" value="GPI ethanolamine phosphate transferase 2 isoform X4"/>
    <property type="match status" value="1"/>
</dbReference>
<evidence type="ECO:0000256" key="9">
    <source>
        <dbReference type="ARBA" id="ARBA00023136"/>
    </source>
</evidence>
<dbReference type="CDD" id="cd16024">
    <property type="entry name" value="GPI_EPT_2"/>
    <property type="match status" value="1"/>
</dbReference>
<dbReference type="InterPro" id="IPR039527">
    <property type="entry name" value="PIGG/GPI7"/>
</dbReference>
<dbReference type="EnsemblPlants" id="Kaladp0038s0046.1.v1.1">
    <property type="protein sequence ID" value="Kaladp0038s0046.1.v1.1"/>
    <property type="gene ID" value="Kaladp0038s0046.v1.1"/>
</dbReference>
<evidence type="ECO:0000256" key="1">
    <source>
        <dbReference type="ARBA" id="ARBA00004477"/>
    </source>
</evidence>
<dbReference type="GO" id="GO:0005789">
    <property type="term" value="C:endoplasmic reticulum membrane"/>
    <property type="evidence" value="ECO:0007669"/>
    <property type="project" value="UniProtKB-SubCell"/>
</dbReference>
<dbReference type="UniPathway" id="UPA00196"/>